<protein>
    <submittedName>
        <fullName evidence="2">Uncharacterized protein</fullName>
    </submittedName>
</protein>
<dbReference type="AlphaFoldDB" id="A0A9X6NHT7"/>
<organism evidence="2 3">
    <name type="scientific">Hypsibius exemplaris</name>
    <name type="common">Freshwater tardigrade</name>
    <dbReference type="NCBI Taxonomy" id="2072580"/>
    <lineage>
        <taxon>Eukaryota</taxon>
        <taxon>Metazoa</taxon>
        <taxon>Ecdysozoa</taxon>
        <taxon>Tardigrada</taxon>
        <taxon>Eutardigrada</taxon>
        <taxon>Parachela</taxon>
        <taxon>Hypsibioidea</taxon>
        <taxon>Hypsibiidae</taxon>
        <taxon>Hypsibius</taxon>
    </lineage>
</organism>
<sequence>MLSTEAVFPVRSLTPQHLKPGAATSLCGASIGMRQYTLPQSPFLATRNCNPATRQPGNPATGNAATRQPGNRQPGNPATGTRQPAPRNPASYKKLDQDTITIIHGHRAGDPARFWVISKRRVALKAKSEAAEATEFRITELVKKR</sequence>
<feature type="compositionally biased region" description="Polar residues" evidence="1">
    <location>
        <begin position="47"/>
        <end position="82"/>
    </location>
</feature>
<gene>
    <name evidence="2" type="ORF">BV898_18925</name>
</gene>
<dbReference type="Proteomes" id="UP000192578">
    <property type="component" value="Unassembled WGS sequence"/>
</dbReference>
<name>A0A9X6NHT7_HYPEX</name>
<comment type="caution">
    <text evidence="2">The sequence shown here is derived from an EMBL/GenBank/DDBJ whole genome shotgun (WGS) entry which is preliminary data.</text>
</comment>
<feature type="region of interest" description="Disordered" evidence="1">
    <location>
        <begin position="43"/>
        <end position="95"/>
    </location>
</feature>
<accession>A0A9X6NHT7</accession>
<proteinExistence type="predicted"/>
<evidence type="ECO:0000313" key="2">
    <source>
        <dbReference type="EMBL" id="OWA54525.1"/>
    </source>
</evidence>
<evidence type="ECO:0000256" key="1">
    <source>
        <dbReference type="SAM" id="MobiDB-lite"/>
    </source>
</evidence>
<dbReference type="EMBL" id="MTYJ01000417">
    <property type="protein sequence ID" value="OWA54525.1"/>
    <property type="molecule type" value="Genomic_DNA"/>
</dbReference>
<keyword evidence="3" id="KW-1185">Reference proteome</keyword>
<reference evidence="3" key="1">
    <citation type="submission" date="2017-01" db="EMBL/GenBank/DDBJ databases">
        <title>Comparative genomics of anhydrobiosis in the tardigrade Hypsibius dujardini.</title>
        <authorList>
            <person name="Yoshida Y."/>
            <person name="Koutsovoulos G."/>
            <person name="Laetsch D."/>
            <person name="Stevens L."/>
            <person name="Kumar S."/>
            <person name="Horikawa D."/>
            <person name="Ishino K."/>
            <person name="Komine S."/>
            <person name="Tomita M."/>
            <person name="Blaxter M."/>
            <person name="Arakawa K."/>
        </authorList>
    </citation>
    <scope>NUCLEOTIDE SEQUENCE [LARGE SCALE GENOMIC DNA]</scope>
    <source>
        <strain evidence="3">Z151</strain>
    </source>
</reference>
<evidence type="ECO:0000313" key="3">
    <source>
        <dbReference type="Proteomes" id="UP000192578"/>
    </source>
</evidence>